<dbReference type="PANTHER" id="PTHR23077">
    <property type="entry name" value="AAA-FAMILY ATPASE"/>
    <property type="match status" value="1"/>
</dbReference>
<dbReference type="SMART" id="SM00382">
    <property type="entry name" value="AAA"/>
    <property type="match status" value="2"/>
</dbReference>
<dbReference type="SUPFAM" id="SSF52540">
    <property type="entry name" value="P-loop containing nucleoside triphosphate hydrolases"/>
    <property type="match status" value="2"/>
</dbReference>
<proteinExistence type="inferred from homology"/>
<dbReference type="Gene3D" id="3.40.50.300">
    <property type="entry name" value="P-loop containing nucleotide triphosphate hydrolases"/>
    <property type="match status" value="2"/>
</dbReference>
<dbReference type="AlphaFoldDB" id="A0ABD1FFK2"/>
<dbReference type="InterPro" id="IPR003593">
    <property type="entry name" value="AAA+_ATPase"/>
</dbReference>
<dbReference type="FunFam" id="3.40.50.300:FF:000600">
    <property type="entry name" value="Nuclear valosin-containing protein-like"/>
    <property type="match status" value="1"/>
</dbReference>
<dbReference type="InterPro" id="IPR031996">
    <property type="entry name" value="NVL2_nucleolin-bd"/>
</dbReference>
<dbReference type="GO" id="GO:0005524">
    <property type="term" value="F:ATP binding"/>
    <property type="evidence" value="ECO:0007669"/>
    <property type="project" value="UniProtKB-KW"/>
</dbReference>
<feature type="compositionally biased region" description="Basic and acidic residues" evidence="5">
    <location>
        <begin position="480"/>
        <end position="489"/>
    </location>
</feature>
<dbReference type="FunFam" id="3.40.50.300:FF:000149">
    <property type="entry name" value="Nuclear valosin-containing protein-like"/>
    <property type="match status" value="1"/>
</dbReference>
<protein>
    <recommendedName>
        <fullName evidence="6">AAA+ ATPase domain-containing protein</fullName>
    </recommendedName>
</protein>
<dbReference type="InterPro" id="IPR038100">
    <property type="entry name" value="NLV2_N_sf"/>
</dbReference>
<name>A0ABD1FFK2_HYPHA</name>
<feature type="domain" description="AAA+ ATPase" evidence="6">
    <location>
        <begin position="610"/>
        <end position="747"/>
    </location>
</feature>
<evidence type="ECO:0000256" key="2">
    <source>
        <dbReference type="ARBA" id="ARBA00022741"/>
    </source>
</evidence>
<comment type="caution">
    <text evidence="7">The sequence shown here is derived from an EMBL/GenBank/DDBJ whole genome shotgun (WGS) entry which is preliminary data.</text>
</comment>
<sequence>MGKITSPAVEIIPLNENKRNSLINMPYMSDPSIVPRVKQYLESNTSNKTYVDINQMADDLQKEYREYSRRKKSAFRASVKKAYFIVLQSYGLDDKDSSDEALVRDDSDQESETEDKFGNNSMNNTLIDLYQGRKMRPNPEIIKNELIDISSEDSDEEATCNNTKRNNGIVDTVTSQRSVTNNDSSSEGRSRKRKLEAIVLPVKSASKRKKNGQETFQEQKVTFKDIGGMKDVLKKVRKLSLHIRRPDLYQKFRVSPPRGILLHGPPGCGKTLLANAIAGELGVQLITVTATELVAGISGESEQRIRELFERACNAAPCILFIDEIDVITPNRQNAQKQMDSRIVAQFGSCLDGLRLSKNGDQVLVIGAANRPDAIDPTLRRVRRFDREIGLGIPDVKDREDIFRVLSADLPLSPDFDYQQIAQLTPGYVGADLLLLIQEAGMVAIERSECIDTIKEQEKIDHAKKALEEEQKTKKEIIVANEEAKDKQPESMSSAPIIVLDDNEKPPKETSATNMDTFKSKSTPQQFQSSFNDKVAMSTQQSQDCYITMEDFTLALKEVQPSAKREGFVTVPDVTWNDVGSLKNLRELLQRFILGPVRHLEEFKAFGLRAPAGVLLCGPPGCGKTLLAKAIANEAAINFISVKGPELLNMYVGESERAVRHCFEKARNSAPCVIFFDELDSLCPKRSDSREGGATMRVVNQMLTEMDGLETRKGVFLLAATNRPDIIDPAILRPGRLDKTLYVGLPSKEDRADILRAITKNGTRPRLDDDVDLHSLGTSEQLKGYTGADLATLVDEASGLAYTEYMLNPNKPFVVTNRHFRKAVAEIRPSVSEKDQKYYEKLRRIYAAVPKTPEEEEKECAETVIG</sequence>
<dbReference type="CDD" id="cd19511">
    <property type="entry name" value="RecA-like_CDC48_r2-like"/>
    <property type="match status" value="1"/>
</dbReference>
<dbReference type="Proteomes" id="UP001566132">
    <property type="component" value="Unassembled WGS sequence"/>
</dbReference>
<organism evidence="7 8">
    <name type="scientific">Hypothenemus hampei</name>
    <name type="common">Coffee berry borer</name>
    <dbReference type="NCBI Taxonomy" id="57062"/>
    <lineage>
        <taxon>Eukaryota</taxon>
        <taxon>Metazoa</taxon>
        <taxon>Ecdysozoa</taxon>
        <taxon>Arthropoda</taxon>
        <taxon>Hexapoda</taxon>
        <taxon>Insecta</taxon>
        <taxon>Pterygota</taxon>
        <taxon>Neoptera</taxon>
        <taxon>Endopterygota</taxon>
        <taxon>Coleoptera</taxon>
        <taxon>Polyphaga</taxon>
        <taxon>Cucujiformia</taxon>
        <taxon>Curculionidae</taxon>
        <taxon>Scolytinae</taxon>
        <taxon>Hypothenemus</taxon>
    </lineage>
</organism>
<evidence type="ECO:0000256" key="3">
    <source>
        <dbReference type="ARBA" id="ARBA00022840"/>
    </source>
</evidence>
<feature type="region of interest" description="Disordered" evidence="5">
    <location>
        <begin position="96"/>
        <end position="123"/>
    </location>
</feature>
<keyword evidence="4" id="KW-0175">Coiled coil</keyword>
<dbReference type="Pfam" id="PF17862">
    <property type="entry name" value="AAA_lid_3"/>
    <property type="match status" value="1"/>
</dbReference>
<dbReference type="InterPro" id="IPR027417">
    <property type="entry name" value="P-loop_NTPase"/>
</dbReference>
<feature type="compositionally biased region" description="Polar residues" evidence="5">
    <location>
        <begin position="510"/>
        <end position="525"/>
    </location>
</feature>
<feature type="coiled-coil region" evidence="4">
    <location>
        <begin position="50"/>
        <end position="77"/>
    </location>
</feature>
<dbReference type="Pfam" id="PF00004">
    <property type="entry name" value="AAA"/>
    <property type="match status" value="2"/>
</dbReference>
<dbReference type="InterPro" id="IPR003960">
    <property type="entry name" value="ATPase_AAA_CS"/>
</dbReference>
<dbReference type="PANTHER" id="PTHR23077:SF171">
    <property type="entry name" value="NUCLEAR VALOSIN-CONTAINING PROTEIN-LIKE"/>
    <property type="match status" value="1"/>
</dbReference>
<evidence type="ECO:0000259" key="6">
    <source>
        <dbReference type="SMART" id="SM00382"/>
    </source>
</evidence>
<keyword evidence="8" id="KW-1185">Reference proteome</keyword>
<evidence type="ECO:0000256" key="5">
    <source>
        <dbReference type="SAM" id="MobiDB-lite"/>
    </source>
</evidence>
<dbReference type="InterPro" id="IPR003959">
    <property type="entry name" value="ATPase_AAA_core"/>
</dbReference>
<dbReference type="InterPro" id="IPR041569">
    <property type="entry name" value="AAA_lid_3"/>
</dbReference>
<gene>
    <name evidence="7" type="ORF">ABEB36_001733</name>
</gene>
<evidence type="ECO:0000313" key="8">
    <source>
        <dbReference type="Proteomes" id="UP001566132"/>
    </source>
</evidence>
<feature type="region of interest" description="Disordered" evidence="5">
    <location>
        <begin position="152"/>
        <end position="194"/>
    </location>
</feature>
<keyword evidence="2" id="KW-0547">Nucleotide-binding</keyword>
<reference evidence="7 8" key="1">
    <citation type="submission" date="2024-05" db="EMBL/GenBank/DDBJ databases">
        <title>Genetic variation in Jamaican populations of the coffee berry borer (Hypothenemus hampei).</title>
        <authorList>
            <person name="Errbii M."/>
            <person name="Myrie A."/>
        </authorList>
    </citation>
    <scope>NUCLEOTIDE SEQUENCE [LARGE SCALE GENOMIC DNA]</scope>
    <source>
        <strain evidence="7">JA-Hopewell-2020-01-JO</strain>
        <tissue evidence="7">Whole body</tissue>
    </source>
</reference>
<dbReference type="Pfam" id="PF16725">
    <property type="entry name" value="Nucleolin_bd"/>
    <property type="match status" value="1"/>
</dbReference>
<keyword evidence="3" id="KW-0067">ATP-binding</keyword>
<dbReference type="Gene3D" id="1.10.8.60">
    <property type="match status" value="2"/>
</dbReference>
<dbReference type="PROSITE" id="PS00674">
    <property type="entry name" value="AAA"/>
    <property type="match status" value="1"/>
</dbReference>
<dbReference type="Gene3D" id="1.10.10.2010">
    <property type="match status" value="1"/>
</dbReference>
<evidence type="ECO:0000256" key="4">
    <source>
        <dbReference type="SAM" id="Coils"/>
    </source>
</evidence>
<feature type="compositionally biased region" description="Polar residues" evidence="5">
    <location>
        <begin position="172"/>
        <end position="187"/>
    </location>
</feature>
<accession>A0ABD1FFK2</accession>
<feature type="region of interest" description="Disordered" evidence="5">
    <location>
        <begin position="480"/>
        <end position="525"/>
    </location>
</feature>
<feature type="domain" description="AAA+ ATPase" evidence="6">
    <location>
        <begin position="256"/>
        <end position="395"/>
    </location>
</feature>
<dbReference type="InterPro" id="IPR050168">
    <property type="entry name" value="AAA_ATPase_domain"/>
</dbReference>
<evidence type="ECO:0000256" key="1">
    <source>
        <dbReference type="ARBA" id="ARBA00006914"/>
    </source>
</evidence>
<dbReference type="EMBL" id="JBDJPC010000001">
    <property type="protein sequence ID" value="KAL1518050.1"/>
    <property type="molecule type" value="Genomic_DNA"/>
</dbReference>
<comment type="similarity">
    <text evidence="1">Belongs to the AAA ATPase family.</text>
</comment>
<evidence type="ECO:0000313" key="7">
    <source>
        <dbReference type="EMBL" id="KAL1518050.1"/>
    </source>
</evidence>